<proteinExistence type="predicted"/>
<dbReference type="AlphaFoldDB" id="A0A1W1CJ41"/>
<protein>
    <submittedName>
        <fullName evidence="1">COG1413: FOG: HEAT repeat</fullName>
    </submittedName>
</protein>
<dbReference type="InterPro" id="IPR016024">
    <property type="entry name" value="ARM-type_fold"/>
</dbReference>
<accession>A0A1W1CJ41</accession>
<gene>
    <name evidence="1" type="ORF">MNB_SM-4-1024</name>
</gene>
<dbReference type="SUPFAM" id="SSF48371">
    <property type="entry name" value="ARM repeat"/>
    <property type="match status" value="1"/>
</dbReference>
<reference evidence="1" key="1">
    <citation type="submission" date="2016-10" db="EMBL/GenBank/DDBJ databases">
        <authorList>
            <person name="de Groot N.N."/>
        </authorList>
    </citation>
    <scope>NUCLEOTIDE SEQUENCE</scope>
</reference>
<dbReference type="InterPro" id="IPR011989">
    <property type="entry name" value="ARM-like"/>
</dbReference>
<evidence type="ECO:0000313" key="1">
    <source>
        <dbReference type="EMBL" id="SFV65816.1"/>
    </source>
</evidence>
<dbReference type="Pfam" id="PF13646">
    <property type="entry name" value="HEAT_2"/>
    <property type="match status" value="1"/>
</dbReference>
<dbReference type="EMBL" id="FPHF01000089">
    <property type="protein sequence ID" value="SFV65816.1"/>
    <property type="molecule type" value="Genomic_DNA"/>
</dbReference>
<sequence>MALVKKHVKQDVAKLETYTSLEEATTAFNATDEDAQKDYIVDQIVKFHKGGEFLIEYIHHQDAHKNVSTKIASVISCMDPEEAPIEMIMDLLKLENAYVRNLGISMLRDFGDSIKYYIVKFLIGDDRDLRIFAINVLGDVSFSESRDMLIELLQTEKDINVAMTAVDYMGEIGELKDIALLESLKVRFSGEVYVEFAVDGAITMIKG</sequence>
<dbReference type="Gene3D" id="1.25.10.10">
    <property type="entry name" value="Leucine-rich Repeat Variant"/>
    <property type="match status" value="1"/>
</dbReference>
<organism evidence="1">
    <name type="scientific">hydrothermal vent metagenome</name>
    <dbReference type="NCBI Taxonomy" id="652676"/>
    <lineage>
        <taxon>unclassified sequences</taxon>
        <taxon>metagenomes</taxon>
        <taxon>ecological metagenomes</taxon>
    </lineage>
</organism>
<name>A0A1W1CJ41_9ZZZZ</name>